<sequence>MSGVLALPRHHSAAAALGGAVCYVEAAGREIVSLPASVREQGEGRTNGRPERLRRDAIKAVAHRHTTATQPLHKAGGRGCSGVIDATEQLQSEKECGTLHV</sequence>
<organism evidence="1 2">
    <name type="scientific">Pleuronectes platessa</name>
    <name type="common">European plaice</name>
    <dbReference type="NCBI Taxonomy" id="8262"/>
    <lineage>
        <taxon>Eukaryota</taxon>
        <taxon>Metazoa</taxon>
        <taxon>Chordata</taxon>
        <taxon>Craniata</taxon>
        <taxon>Vertebrata</taxon>
        <taxon>Euteleostomi</taxon>
        <taxon>Actinopterygii</taxon>
        <taxon>Neopterygii</taxon>
        <taxon>Teleostei</taxon>
        <taxon>Neoteleostei</taxon>
        <taxon>Acanthomorphata</taxon>
        <taxon>Carangaria</taxon>
        <taxon>Pleuronectiformes</taxon>
        <taxon>Pleuronectoidei</taxon>
        <taxon>Pleuronectidae</taxon>
        <taxon>Pleuronectes</taxon>
    </lineage>
</organism>
<dbReference type="Proteomes" id="UP001153269">
    <property type="component" value="Unassembled WGS sequence"/>
</dbReference>
<name>A0A9N7Z2F8_PLEPL</name>
<protein>
    <submittedName>
        <fullName evidence="1">Uncharacterized protein</fullName>
    </submittedName>
</protein>
<evidence type="ECO:0000313" key="2">
    <source>
        <dbReference type="Proteomes" id="UP001153269"/>
    </source>
</evidence>
<evidence type="ECO:0000313" key="1">
    <source>
        <dbReference type="EMBL" id="CAB1447359.1"/>
    </source>
</evidence>
<gene>
    <name evidence="1" type="ORF">PLEPLA_LOCUS35052</name>
</gene>
<proteinExistence type="predicted"/>
<comment type="caution">
    <text evidence="1">The sequence shown here is derived from an EMBL/GenBank/DDBJ whole genome shotgun (WGS) entry which is preliminary data.</text>
</comment>
<accession>A0A9N7Z2F8</accession>
<keyword evidence="2" id="KW-1185">Reference proteome</keyword>
<dbReference type="EMBL" id="CADEAL010003944">
    <property type="protein sequence ID" value="CAB1447359.1"/>
    <property type="molecule type" value="Genomic_DNA"/>
</dbReference>
<reference evidence="1" key="1">
    <citation type="submission" date="2020-03" db="EMBL/GenBank/DDBJ databases">
        <authorList>
            <person name="Weist P."/>
        </authorList>
    </citation>
    <scope>NUCLEOTIDE SEQUENCE</scope>
</reference>
<dbReference type="AlphaFoldDB" id="A0A9N7Z2F8"/>